<evidence type="ECO:0000313" key="1">
    <source>
        <dbReference type="EMBL" id="RSR24712.1"/>
    </source>
</evidence>
<feature type="non-terminal residue" evidence="1">
    <location>
        <position position="41"/>
    </location>
</feature>
<dbReference type="Proteomes" id="UP000280073">
    <property type="component" value="Unassembled WGS sequence"/>
</dbReference>
<name>A0A429MI90_ACIBA</name>
<proteinExistence type="predicted"/>
<sequence>MKISLSLQQDFRSPELELKRAQLKKIIETTLRHVGYKEDCE</sequence>
<dbReference type="AlphaFoldDB" id="A0A429MI90"/>
<dbReference type="EMBL" id="RFDI01002226">
    <property type="protein sequence ID" value="RSR24712.1"/>
    <property type="molecule type" value="Genomic_DNA"/>
</dbReference>
<protein>
    <submittedName>
        <fullName evidence="1">rRNA maturation RNase YbeY</fullName>
    </submittedName>
</protein>
<comment type="caution">
    <text evidence="1">The sequence shown here is derived from an EMBL/GenBank/DDBJ whole genome shotgun (WGS) entry which is preliminary data.</text>
</comment>
<evidence type="ECO:0000313" key="2">
    <source>
        <dbReference type="Proteomes" id="UP000280073"/>
    </source>
</evidence>
<organism evidence="1 2">
    <name type="scientific">Acinetobacter baumannii</name>
    <dbReference type="NCBI Taxonomy" id="470"/>
    <lineage>
        <taxon>Bacteria</taxon>
        <taxon>Pseudomonadati</taxon>
        <taxon>Pseudomonadota</taxon>
        <taxon>Gammaproteobacteria</taxon>
        <taxon>Moraxellales</taxon>
        <taxon>Moraxellaceae</taxon>
        <taxon>Acinetobacter</taxon>
        <taxon>Acinetobacter calcoaceticus/baumannii complex</taxon>
    </lineage>
</organism>
<accession>A0A429MI90</accession>
<reference evidence="1 2" key="1">
    <citation type="submission" date="2018-10" db="EMBL/GenBank/DDBJ databases">
        <title>GWAS and RNA-Seq identify cryptic mechanisms of antimicrobial resistance in Acinetobacter baumannii.</title>
        <authorList>
            <person name="Sahl J.W."/>
        </authorList>
    </citation>
    <scope>NUCLEOTIDE SEQUENCE [LARGE SCALE GENOMIC DNA]</scope>
    <source>
        <strain evidence="1 2">TG28175</strain>
    </source>
</reference>
<gene>
    <name evidence="1" type="ORF">EA686_26730</name>
</gene>